<feature type="transmembrane region" description="Helical" evidence="1">
    <location>
        <begin position="93"/>
        <end position="112"/>
    </location>
</feature>
<keyword evidence="1" id="KW-1133">Transmembrane helix</keyword>
<accession>A0AAP0IFB3</accession>
<reference evidence="2 3" key="1">
    <citation type="submission" date="2024-01" db="EMBL/GenBank/DDBJ databases">
        <title>Genome assemblies of Stephania.</title>
        <authorList>
            <person name="Yang L."/>
        </authorList>
    </citation>
    <scope>NUCLEOTIDE SEQUENCE [LARGE SCALE GENOMIC DNA]</scope>
    <source>
        <strain evidence="2">YNDBR</strain>
        <tissue evidence="2">Leaf</tissue>
    </source>
</reference>
<proteinExistence type="predicted"/>
<keyword evidence="1" id="KW-0812">Transmembrane</keyword>
<gene>
    <name evidence="2" type="ORF">Syun_020902</name>
</gene>
<name>A0AAP0IFB3_9MAGN</name>
<evidence type="ECO:0000313" key="2">
    <source>
        <dbReference type="EMBL" id="KAK9114105.1"/>
    </source>
</evidence>
<dbReference type="EMBL" id="JBBNAF010000009">
    <property type="protein sequence ID" value="KAK9114105.1"/>
    <property type="molecule type" value="Genomic_DNA"/>
</dbReference>
<keyword evidence="1" id="KW-0472">Membrane</keyword>
<comment type="caution">
    <text evidence="2">The sequence shown here is derived from an EMBL/GenBank/DDBJ whole genome shotgun (WGS) entry which is preliminary data.</text>
</comment>
<keyword evidence="3" id="KW-1185">Reference proteome</keyword>
<sequence>MLKSSSCLCISPTLHPSASDPGRLLGDASPSRLCCLVGELPGSPLTDPSPLCLCSLVDELPGCPLADASPSHLCSLDGELPGHPLAGASPLCLYSMVILCSLVALLCHLIVAP</sequence>
<protein>
    <submittedName>
        <fullName evidence="2">Uncharacterized protein</fullName>
    </submittedName>
</protein>
<organism evidence="2 3">
    <name type="scientific">Stephania yunnanensis</name>
    <dbReference type="NCBI Taxonomy" id="152371"/>
    <lineage>
        <taxon>Eukaryota</taxon>
        <taxon>Viridiplantae</taxon>
        <taxon>Streptophyta</taxon>
        <taxon>Embryophyta</taxon>
        <taxon>Tracheophyta</taxon>
        <taxon>Spermatophyta</taxon>
        <taxon>Magnoliopsida</taxon>
        <taxon>Ranunculales</taxon>
        <taxon>Menispermaceae</taxon>
        <taxon>Menispermoideae</taxon>
        <taxon>Cissampelideae</taxon>
        <taxon>Stephania</taxon>
    </lineage>
</organism>
<evidence type="ECO:0000256" key="1">
    <source>
        <dbReference type="SAM" id="Phobius"/>
    </source>
</evidence>
<evidence type="ECO:0000313" key="3">
    <source>
        <dbReference type="Proteomes" id="UP001420932"/>
    </source>
</evidence>
<dbReference type="AlphaFoldDB" id="A0AAP0IFB3"/>
<dbReference type="Proteomes" id="UP001420932">
    <property type="component" value="Unassembled WGS sequence"/>
</dbReference>